<dbReference type="Gene3D" id="3.40.50.1820">
    <property type="entry name" value="alpha/beta hydrolase"/>
    <property type="match status" value="1"/>
</dbReference>
<organism evidence="2 3">
    <name type="scientific">Sphingomonas kaistensis</name>
    <dbReference type="NCBI Taxonomy" id="298708"/>
    <lineage>
        <taxon>Bacteria</taxon>
        <taxon>Pseudomonadati</taxon>
        <taxon>Pseudomonadota</taxon>
        <taxon>Alphaproteobacteria</taxon>
        <taxon>Sphingomonadales</taxon>
        <taxon>Sphingomonadaceae</taxon>
        <taxon>Sphingomonas</taxon>
    </lineage>
</organism>
<dbReference type="PANTHER" id="PTHR43265">
    <property type="entry name" value="ESTERASE ESTD"/>
    <property type="match status" value="1"/>
</dbReference>
<dbReference type="PANTHER" id="PTHR43265:SF1">
    <property type="entry name" value="ESTERASE ESTD"/>
    <property type="match status" value="1"/>
</dbReference>
<dbReference type="Proteomes" id="UP001382935">
    <property type="component" value="Chromosome"/>
</dbReference>
<gene>
    <name evidence="2" type="ORF">V6R86_03960</name>
</gene>
<proteinExistence type="predicted"/>
<dbReference type="RefSeq" id="WP_338502311.1">
    <property type="nucleotide sequence ID" value="NZ_CP145607.1"/>
</dbReference>
<dbReference type="Pfam" id="PF12697">
    <property type="entry name" value="Abhydrolase_6"/>
    <property type="match status" value="1"/>
</dbReference>
<evidence type="ECO:0000259" key="1">
    <source>
        <dbReference type="Pfam" id="PF12697"/>
    </source>
</evidence>
<keyword evidence="2" id="KW-0378">Hydrolase</keyword>
<accession>A0ABZ2FYG9</accession>
<dbReference type="GO" id="GO:0016787">
    <property type="term" value="F:hydrolase activity"/>
    <property type="evidence" value="ECO:0007669"/>
    <property type="project" value="UniProtKB-KW"/>
</dbReference>
<dbReference type="InterPro" id="IPR029058">
    <property type="entry name" value="AB_hydrolase_fold"/>
</dbReference>
<name>A0ABZ2FYG9_9SPHN</name>
<protein>
    <submittedName>
        <fullName evidence="2">Alpha/beta fold hydrolase</fullName>
    </submittedName>
</protein>
<evidence type="ECO:0000313" key="3">
    <source>
        <dbReference type="Proteomes" id="UP001382935"/>
    </source>
</evidence>
<dbReference type="SUPFAM" id="SSF53474">
    <property type="entry name" value="alpha/beta-Hydrolases"/>
    <property type="match status" value="1"/>
</dbReference>
<keyword evidence="3" id="KW-1185">Reference proteome</keyword>
<dbReference type="EMBL" id="CP145607">
    <property type="protein sequence ID" value="WWM69867.1"/>
    <property type="molecule type" value="Genomic_DNA"/>
</dbReference>
<sequence length="317" mass="32832">MPALLIAAAVLAAQGVPPARVSSGTAIRAEANGALEAYLLTPAGRPKATMIIIPGSGPTDRDGNNPNAVKAAPYRKLTEALVTRGVATLRIDKRGMYGSKAAGNPNEATFADYDGDVRAWVETARRRTGQKCVWVAGHSEGGLVALRAAGGPNVCGVVLLATPGERLGDTIRKQLRANPANAPVLASAEEALGELEAGRRVAVTGLHPALAQGLFNPAVQGFMIELLAQDPAKLAAAVKRPMLIVQGGHDVQVGTVNGEVLKKAAPKASYVLFPAMNHALSDAPAERGPNLATYAETDRPLTPGLTDRIAAFVTGRK</sequence>
<reference evidence="2 3" key="1">
    <citation type="submission" date="2024-02" db="EMBL/GenBank/DDBJ databases">
        <title>Full genome sequence of Sphingomonas kaistensis.</title>
        <authorList>
            <person name="Poletto B.L."/>
            <person name="Silva G."/>
            <person name="Galante D."/>
            <person name="Campos K.R."/>
            <person name="Santos M.B.N."/>
            <person name="Sacchi C.T."/>
        </authorList>
    </citation>
    <scope>NUCLEOTIDE SEQUENCE [LARGE SCALE GENOMIC DNA]</scope>
    <source>
        <strain evidence="2 3">MA4R</strain>
    </source>
</reference>
<dbReference type="InterPro" id="IPR000073">
    <property type="entry name" value="AB_hydrolase_1"/>
</dbReference>
<dbReference type="InterPro" id="IPR053145">
    <property type="entry name" value="AB_hydrolase_Est10"/>
</dbReference>
<evidence type="ECO:0000313" key="2">
    <source>
        <dbReference type="EMBL" id="WWM69867.1"/>
    </source>
</evidence>
<feature type="domain" description="AB hydrolase-1" evidence="1">
    <location>
        <begin position="76"/>
        <end position="286"/>
    </location>
</feature>